<gene>
    <name evidence="1" type="ORF">HMPREF0742_01548</name>
</gene>
<comment type="caution">
    <text evidence="1">The sequence shown here is derived from an EMBL/GenBank/DDBJ whole genome shotgun (WGS) entry which is preliminary data.</text>
</comment>
<sequence length="52" mass="5996">MSKDAAGRRFFLLSIHKQVVFGRAGRIFLPAWPSPTCSEGYRHRAQLDTQKY</sequence>
<evidence type="ECO:0000313" key="2">
    <source>
        <dbReference type="Proteomes" id="UP000017174"/>
    </source>
</evidence>
<accession>U7V336</accession>
<dbReference type="AlphaFoldDB" id="U7V336"/>
<protein>
    <submittedName>
        <fullName evidence="1">Uncharacterized protein</fullName>
    </submittedName>
</protein>
<dbReference type="EMBL" id="AXZG01000043">
    <property type="protein sequence ID" value="ERT65936.1"/>
    <property type="molecule type" value="Genomic_DNA"/>
</dbReference>
<name>U7V336_9MICC</name>
<dbReference type="Proteomes" id="UP000017174">
    <property type="component" value="Unassembled WGS sequence"/>
</dbReference>
<evidence type="ECO:0000313" key="1">
    <source>
        <dbReference type="EMBL" id="ERT65936.1"/>
    </source>
</evidence>
<organism evidence="1 2">
    <name type="scientific">Rothia aeria F0184</name>
    <dbReference type="NCBI Taxonomy" id="888019"/>
    <lineage>
        <taxon>Bacteria</taxon>
        <taxon>Bacillati</taxon>
        <taxon>Actinomycetota</taxon>
        <taxon>Actinomycetes</taxon>
        <taxon>Micrococcales</taxon>
        <taxon>Micrococcaceae</taxon>
        <taxon>Rothia</taxon>
    </lineage>
</organism>
<reference evidence="1 2" key="1">
    <citation type="submission" date="2013-08" db="EMBL/GenBank/DDBJ databases">
        <authorList>
            <person name="Weinstock G."/>
            <person name="Sodergren E."/>
            <person name="Wylie T."/>
            <person name="Fulton L."/>
            <person name="Fulton R."/>
            <person name="Fronick C."/>
            <person name="O'Laughlin M."/>
            <person name="Godfrey J."/>
            <person name="Miner T."/>
            <person name="Herter B."/>
            <person name="Appelbaum E."/>
            <person name="Cordes M."/>
            <person name="Lek S."/>
            <person name="Wollam A."/>
            <person name="Pepin K.H."/>
            <person name="Palsikar V.B."/>
            <person name="Mitreva M."/>
            <person name="Wilson R.K."/>
        </authorList>
    </citation>
    <scope>NUCLEOTIDE SEQUENCE [LARGE SCALE GENOMIC DNA]</scope>
    <source>
        <strain evidence="1 2">F0184</strain>
    </source>
</reference>
<dbReference type="HOGENOM" id="CLU_3084373_0_0_11"/>
<proteinExistence type="predicted"/>